<evidence type="ECO:0000313" key="1">
    <source>
        <dbReference type="EMBL" id="KAL2842541.1"/>
    </source>
</evidence>
<name>A0ABR4JR77_9EURO</name>
<reference evidence="1 2" key="1">
    <citation type="submission" date="2024-07" db="EMBL/GenBank/DDBJ databases">
        <title>Section-level genome sequencing and comparative genomics of Aspergillus sections Usti and Cavernicolus.</title>
        <authorList>
            <consortium name="Lawrence Berkeley National Laboratory"/>
            <person name="Nybo J.L."/>
            <person name="Vesth T.C."/>
            <person name="Theobald S."/>
            <person name="Frisvad J.C."/>
            <person name="Larsen T.O."/>
            <person name="Kjaerboelling I."/>
            <person name="Rothschild-Mancinelli K."/>
            <person name="Lyhne E.K."/>
            <person name="Kogle M.E."/>
            <person name="Barry K."/>
            <person name="Clum A."/>
            <person name="Na H."/>
            <person name="Ledsgaard L."/>
            <person name="Lin J."/>
            <person name="Lipzen A."/>
            <person name="Kuo A."/>
            <person name="Riley R."/>
            <person name="Mondo S."/>
            <person name="Labutti K."/>
            <person name="Haridas S."/>
            <person name="Pangalinan J."/>
            <person name="Salamov A.A."/>
            <person name="Simmons B.A."/>
            <person name="Magnuson J.K."/>
            <person name="Chen J."/>
            <person name="Drula E."/>
            <person name="Henrissat B."/>
            <person name="Wiebenga A."/>
            <person name="Lubbers R.J."/>
            <person name="Gomes A.C."/>
            <person name="Makela M.R."/>
            <person name="Stajich J."/>
            <person name="Grigoriev I.V."/>
            <person name="Mortensen U.H."/>
            <person name="De Vries R.P."/>
            <person name="Baker S.E."/>
            <person name="Andersen M.R."/>
        </authorList>
    </citation>
    <scope>NUCLEOTIDE SEQUENCE [LARGE SCALE GENOMIC DNA]</scope>
    <source>
        <strain evidence="1 2">CBS 123904</strain>
    </source>
</reference>
<proteinExistence type="predicted"/>
<sequence>MVPFQTICQELAKLPVELAHQIICDLKVWDVLKLLWYDDPRVNAVVLSHRGCRNLLGEDEETFSQTQQSVMSYFGMYIQAGLPLKPPQDGQLSWGLDILLAHKADEPARAIIMKELKEPIWSLLHTQIYAMNLERYVDRSVFPHGIPRLYTCNTVQDLEELMDAVLHAKKTLFKQTSDQLYWAASLLEQNPDILKRTLDPEQKRRPNTAHIVSRMRYTANRFKKCDLKRFISSEYFGFYFFPVIPFDTALAELLRWTEKYGITADNSRMDDGNHRKHAHPPSIKKHANIVVDGIPYFFTDFPPGELEKTKRSVTNDKGEVLRTVHSPLSDQYGPETDSVTQDPFFTVHRIASHLEFKIPVSNQAREPNDEREQAWLASFVVLYRYLEILEKTSTLGA</sequence>
<accession>A0ABR4JR77</accession>
<dbReference type="EMBL" id="JBFXLU010000098">
    <property type="protein sequence ID" value="KAL2842541.1"/>
    <property type="molecule type" value="Genomic_DNA"/>
</dbReference>
<comment type="caution">
    <text evidence="1">The sequence shown here is derived from an EMBL/GenBank/DDBJ whole genome shotgun (WGS) entry which is preliminary data.</text>
</comment>
<keyword evidence="2" id="KW-1185">Reference proteome</keyword>
<evidence type="ECO:0008006" key="3">
    <source>
        <dbReference type="Google" id="ProtNLM"/>
    </source>
</evidence>
<evidence type="ECO:0000313" key="2">
    <source>
        <dbReference type="Proteomes" id="UP001610446"/>
    </source>
</evidence>
<organism evidence="1 2">
    <name type="scientific">Aspergillus pseudoustus</name>
    <dbReference type="NCBI Taxonomy" id="1810923"/>
    <lineage>
        <taxon>Eukaryota</taxon>
        <taxon>Fungi</taxon>
        <taxon>Dikarya</taxon>
        <taxon>Ascomycota</taxon>
        <taxon>Pezizomycotina</taxon>
        <taxon>Eurotiomycetes</taxon>
        <taxon>Eurotiomycetidae</taxon>
        <taxon>Eurotiales</taxon>
        <taxon>Aspergillaceae</taxon>
        <taxon>Aspergillus</taxon>
        <taxon>Aspergillus subgen. Nidulantes</taxon>
    </lineage>
</organism>
<protein>
    <recommendedName>
        <fullName evidence="3">F-box domain-containing protein</fullName>
    </recommendedName>
</protein>
<gene>
    <name evidence="1" type="ORF">BJY01DRAFT_216432</name>
</gene>
<dbReference type="Proteomes" id="UP001610446">
    <property type="component" value="Unassembled WGS sequence"/>
</dbReference>